<dbReference type="AlphaFoldDB" id="A0A9E8HPE7"/>
<dbReference type="Proteomes" id="UP001164472">
    <property type="component" value="Chromosome"/>
</dbReference>
<dbReference type="KEGG" id="asem:NNL22_13645"/>
<gene>
    <name evidence="2" type="ORF">NNL22_13645</name>
</gene>
<protein>
    <submittedName>
        <fullName evidence="2">Glycosyltransferase family 25 protein</fullName>
    </submittedName>
</protein>
<dbReference type="Pfam" id="PF01755">
    <property type="entry name" value="Glyco_transf_25"/>
    <property type="match status" value="1"/>
</dbReference>
<evidence type="ECO:0000313" key="2">
    <source>
        <dbReference type="EMBL" id="UZW74066.1"/>
    </source>
</evidence>
<dbReference type="CDD" id="cd06532">
    <property type="entry name" value="Glyco_transf_25"/>
    <property type="match status" value="1"/>
</dbReference>
<feature type="domain" description="Glycosyl transferase family 25" evidence="1">
    <location>
        <begin position="11"/>
        <end position="161"/>
    </location>
</feature>
<dbReference type="InterPro" id="IPR002654">
    <property type="entry name" value="Glyco_trans_25"/>
</dbReference>
<accession>A0A9E8HPE7</accession>
<proteinExistence type="predicted"/>
<keyword evidence="3" id="KW-1185">Reference proteome</keyword>
<evidence type="ECO:0000259" key="1">
    <source>
        <dbReference type="Pfam" id="PF01755"/>
    </source>
</evidence>
<reference evidence="2" key="1">
    <citation type="submission" date="2022-07" db="EMBL/GenBank/DDBJ databases">
        <title>Alkalimarinus sp. nov., isolated from gut of a Alitta virens.</title>
        <authorList>
            <person name="Yang A.I."/>
            <person name="Shin N.-R."/>
        </authorList>
    </citation>
    <scope>NUCLEOTIDE SEQUENCE</scope>
    <source>
        <strain evidence="2">FA028</strain>
    </source>
</reference>
<evidence type="ECO:0000313" key="3">
    <source>
        <dbReference type="Proteomes" id="UP001164472"/>
    </source>
</evidence>
<dbReference type="EMBL" id="CP101527">
    <property type="protein sequence ID" value="UZW74066.1"/>
    <property type="molecule type" value="Genomic_DNA"/>
</dbReference>
<dbReference type="Gene3D" id="3.90.550.10">
    <property type="entry name" value="Spore Coat Polysaccharide Biosynthesis Protein SpsA, Chain A"/>
    <property type="match status" value="1"/>
</dbReference>
<name>A0A9E8HPE7_9ALTE</name>
<organism evidence="2 3">
    <name type="scientific">Alkalimarinus sediminis</name>
    <dbReference type="NCBI Taxonomy" id="1632866"/>
    <lineage>
        <taxon>Bacteria</taxon>
        <taxon>Pseudomonadati</taxon>
        <taxon>Pseudomonadota</taxon>
        <taxon>Gammaproteobacteria</taxon>
        <taxon>Alteromonadales</taxon>
        <taxon>Alteromonadaceae</taxon>
        <taxon>Alkalimarinus</taxon>
    </lineage>
</organism>
<dbReference type="InterPro" id="IPR029044">
    <property type="entry name" value="Nucleotide-diphossugar_trans"/>
</dbReference>
<sequence length="236" mass="27324">MELALGQLKLENYEFISAIDGRKMSAADVNEKYNCKKSLDVTGRGFSRGEIGCALSHQKAYRTLLGSDSDYALILEDDIELSVDTPDVLERIREWLVSSEPRVLLLTSLKGFCTKPSTILNSKYRMVDVKKAWWGMGYVINKAAAEKLIEVNGEVWLMADDWVEYKRNAGIMLKGVDPWLIKPAPEVESILEKDRKSVRAKKHRTWKYRAKKIRENVLLKIVEYFFWRPFKGYKRH</sequence>